<evidence type="ECO:0000313" key="3">
    <source>
        <dbReference type="Proteomes" id="UP000246569"/>
    </source>
</evidence>
<dbReference type="OrthoDB" id="9790406at2"/>
<dbReference type="GO" id="GO:0007165">
    <property type="term" value="P:signal transduction"/>
    <property type="evidence" value="ECO:0007669"/>
    <property type="project" value="InterPro"/>
</dbReference>
<sequence length="145" mass="16025">MSEESQFCTFYLAGLFFGVQVTKVQEVIRYQETTPIPLAPATVSGLINLRGQIVTAIDLRRVLGLEDRPGDMRPMNVVIHTDEGAVSLLVDKIGDVLHADVDSFERIPDTVRGVARDLILGAYKLTDKLLLVLDTDRIVEPESAM</sequence>
<dbReference type="Pfam" id="PF01584">
    <property type="entry name" value="CheW"/>
    <property type="match status" value="1"/>
</dbReference>
<dbReference type="Gene3D" id="2.40.50.180">
    <property type="entry name" value="CheA-289, Domain 4"/>
    <property type="match status" value="1"/>
</dbReference>
<dbReference type="PANTHER" id="PTHR22617">
    <property type="entry name" value="CHEMOTAXIS SENSOR HISTIDINE KINASE-RELATED"/>
    <property type="match status" value="1"/>
</dbReference>
<dbReference type="PANTHER" id="PTHR22617:SF23">
    <property type="entry name" value="CHEMOTAXIS PROTEIN CHEW"/>
    <property type="match status" value="1"/>
</dbReference>
<protein>
    <submittedName>
        <fullName evidence="2">CheW protein</fullName>
    </submittedName>
</protein>
<reference evidence="2 3" key="1">
    <citation type="submission" date="2018-05" db="EMBL/GenBank/DDBJ databases">
        <title>Genomic Encyclopedia of Type Strains, Phase IV (KMG-IV): sequencing the most valuable type-strain genomes for metagenomic binning, comparative biology and taxonomic classification.</title>
        <authorList>
            <person name="Goeker M."/>
        </authorList>
    </citation>
    <scope>NUCLEOTIDE SEQUENCE [LARGE SCALE GENOMIC DNA]</scope>
    <source>
        <strain evidence="2 3">DSM 23606</strain>
    </source>
</reference>
<evidence type="ECO:0000259" key="1">
    <source>
        <dbReference type="PROSITE" id="PS50851"/>
    </source>
</evidence>
<accession>A0A317MWK5</accession>
<evidence type="ECO:0000313" key="2">
    <source>
        <dbReference type="EMBL" id="PWV63255.1"/>
    </source>
</evidence>
<keyword evidence="3" id="KW-1185">Reference proteome</keyword>
<proteinExistence type="predicted"/>
<dbReference type="PROSITE" id="PS50851">
    <property type="entry name" value="CHEW"/>
    <property type="match status" value="1"/>
</dbReference>
<dbReference type="GO" id="GO:0006935">
    <property type="term" value="P:chemotaxis"/>
    <property type="evidence" value="ECO:0007669"/>
    <property type="project" value="InterPro"/>
</dbReference>
<dbReference type="SUPFAM" id="SSF50341">
    <property type="entry name" value="CheW-like"/>
    <property type="match status" value="1"/>
</dbReference>
<dbReference type="InterPro" id="IPR039315">
    <property type="entry name" value="CheW"/>
</dbReference>
<dbReference type="EMBL" id="QGTJ01000003">
    <property type="protein sequence ID" value="PWV63255.1"/>
    <property type="molecule type" value="Genomic_DNA"/>
</dbReference>
<dbReference type="GO" id="GO:0005829">
    <property type="term" value="C:cytosol"/>
    <property type="evidence" value="ECO:0007669"/>
    <property type="project" value="TreeGrafter"/>
</dbReference>
<gene>
    <name evidence="2" type="ORF">C7443_103180</name>
</gene>
<name>A0A317MWK5_9GAMM</name>
<dbReference type="SMART" id="SM00260">
    <property type="entry name" value="CheW"/>
    <property type="match status" value="1"/>
</dbReference>
<feature type="domain" description="CheW-like" evidence="1">
    <location>
        <begin position="4"/>
        <end position="144"/>
    </location>
</feature>
<comment type="caution">
    <text evidence="2">The sequence shown here is derived from an EMBL/GenBank/DDBJ whole genome shotgun (WGS) entry which is preliminary data.</text>
</comment>
<dbReference type="RefSeq" id="WP_110017764.1">
    <property type="nucleotide sequence ID" value="NZ_QGTJ01000003.1"/>
</dbReference>
<dbReference type="InterPro" id="IPR002545">
    <property type="entry name" value="CheW-lke_dom"/>
</dbReference>
<dbReference type="Gene3D" id="2.30.30.40">
    <property type="entry name" value="SH3 Domains"/>
    <property type="match status" value="1"/>
</dbReference>
<dbReference type="AlphaFoldDB" id="A0A317MWK5"/>
<dbReference type="InterPro" id="IPR036061">
    <property type="entry name" value="CheW-like_dom_sf"/>
</dbReference>
<dbReference type="Proteomes" id="UP000246569">
    <property type="component" value="Unassembled WGS sequence"/>
</dbReference>
<organism evidence="2 3">
    <name type="scientific">Plasticicumulans acidivorans</name>
    <dbReference type="NCBI Taxonomy" id="886464"/>
    <lineage>
        <taxon>Bacteria</taxon>
        <taxon>Pseudomonadati</taxon>
        <taxon>Pseudomonadota</taxon>
        <taxon>Gammaproteobacteria</taxon>
        <taxon>Candidatus Competibacteraceae</taxon>
        <taxon>Plasticicumulans</taxon>
    </lineage>
</organism>